<reference evidence="2" key="1">
    <citation type="journal article" date="2021" name="Proc. Natl. Acad. Sci. U.S.A.">
        <title>Three genomes in the algal genus Volvox reveal the fate of a haploid sex-determining region after a transition to homothallism.</title>
        <authorList>
            <person name="Yamamoto K."/>
            <person name="Hamaji T."/>
            <person name="Kawai-Toyooka H."/>
            <person name="Matsuzaki R."/>
            <person name="Takahashi F."/>
            <person name="Nishimura Y."/>
            <person name="Kawachi M."/>
            <person name="Noguchi H."/>
            <person name="Minakuchi Y."/>
            <person name="Umen J.G."/>
            <person name="Toyoda A."/>
            <person name="Nozaki H."/>
        </authorList>
    </citation>
    <scope>NUCLEOTIDE SEQUENCE</scope>
    <source>
        <strain evidence="3">NIES-3785</strain>
        <strain evidence="2">NIES-3786</strain>
    </source>
</reference>
<evidence type="ECO:0000313" key="3">
    <source>
        <dbReference type="EMBL" id="GIM10711.1"/>
    </source>
</evidence>
<evidence type="ECO:0000313" key="2">
    <source>
        <dbReference type="EMBL" id="GIL87192.1"/>
    </source>
</evidence>
<dbReference type="Proteomes" id="UP000722791">
    <property type="component" value="Unassembled WGS sequence"/>
</dbReference>
<organism evidence="2 4">
    <name type="scientific">Volvox reticuliferus</name>
    <dbReference type="NCBI Taxonomy" id="1737510"/>
    <lineage>
        <taxon>Eukaryota</taxon>
        <taxon>Viridiplantae</taxon>
        <taxon>Chlorophyta</taxon>
        <taxon>core chlorophytes</taxon>
        <taxon>Chlorophyceae</taxon>
        <taxon>CS clade</taxon>
        <taxon>Chlamydomonadales</taxon>
        <taxon>Volvocaceae</taxon>
        <taxon>Volvox</taxon>
    </lineage>
</organism>
<gene>
    <name evidence="2" type="ORF">Vretifemale_15308</name>
    <name evidence="3" type="ORF">Vretimale_14283</name>
</gene>
<proteinExistence type="predicted"/>
<evidence type="ECO:0008006" key="5">
    <source>
        <dbReference type="Google" id="ProtNLM"/>
    </source>
</evidence>
<accession>A0A8J4CX55</accession>
<dbReference type="Proteomes" id="UP000747110">
    <property type="component" value="Unassembled WGS sequence"/>
</dbReference>
<protein>
    <recommendedName>
        <fullName evidence="5">Alpha-1,3-mannosyltransferase CMT1</fullName>
    </recommendedName>
</protein>
<feature type="compositionally biased region" description="Low complexity" evidence="1">
    <location>
        <begin position="298"/>
        <end position="309"/>
    </location>
</feature>
<feature type="compositionally biased region" description="Basic and acidic residues" evidence="1">
    <location>
        <begin position="504"/>
        <end position="523"/>
    </location>
</feature>
<sequence>MARSLGGVYLQSKARGHYKFHSWLPSPRKHGLHILLACAILLATSALLSSRFSVHSNDFPSADIDSFLSELEELIRDAGADSSQMQLRLLRLAAGVDPGRSDRATRVFSELLSSIESLGHTLPCMATDAVQGPQNSTGCSKGCFFASNLYNSVEVLPNMILQLLAVLGSLGGGEHAQRCFVSVYESGSTDSTPEMLDMLRRILDVLGVPNRIVTRGEINRERHLQVLRGQQGRRWLRWGSLSELGGDERIHFLADVRNAVLEPLLEPPPQKPCDAGDTDCAYVSSRSSHSSGGGGNTGSSSIRNISNSGDQINGRGHLPMDRVVFINDVFFCPADVRRLLRYDSADVACGMDFTPAALWLLNQSERERLMADHLAGGFGVPRHWAEWLSRTWLSYKIWKKAYGKSRAFWPWSFPVFYDMWVTRDVSGARIRNREPYSLEPWTADRLAQGLPTPAYCCWNGLANLRAEPFLRETVMGTRGSQSVTYHSAAAGGIGDDTDGDGDGDSGRYDSNDDYVTDRREAEKSATSATGPRPLPLRFRSHRPGECAASECSLMCDDLHAAGYHRVLLEPNVRVAYQWSVALSLYGNFDRTAPEDAPGLRYRPMAAGDARQVEVSWDDDWLPRVEAGARSVECCGIQAGLQTADFDHGCAPRDMSGSWWSGEPVEAM</sequence>
<feature type="region of interest" description="Disordered" evidence="1">
    <location>
        <begin position="284"/>
        <end position="310"/>
    </location>
</feature>
<dbReference type="OrthoDB" id="262547at2759"/>
<dbReference type="EMBL" id="BNCP01000038">
    <property type="protein sequence ID" value="GIL87192.1"/>
    <property type="molecule type" value="Genomic_DNA"/>
</dbReference>
<evidence type="ECO:0000313" key="4">
    <source>
        <dbReference type="Proteomes" id="UP000747110"/>
    </source>
</evidence>
<dbReference type="Pfam" id="PF11735">
    <property type="entry name" value="CAP59_mtransfer"/>
    <property type="match status" value="1"/>
</dbReference>
<comment type="caution">
    <text evidence="2">The sequence shown here is derived from an EMBL/GenBank/DDBJ whole genome shotgun (WGS) entry which is preliminary data.</text>
</comment>
<evidence type="ECO:0000256" key="1">
    <source>
        <dbReference type="SAM" id="MobiDB-lite"/>
    </source>
</evidence>
<keyword evidence="4" id="KW-1185">Reference proteome</keyword>
<name>A0A8J4CX55_9CHLO</name>
<dbReference type="AlphaFoldDB" id="A0A8J4CX55"/>
<dbReference type="PANTHER" id="PTHR34144">
    <property type="entry name" value="CHROMOSOME 8, WHOLE GENOME SHOTGUN SEQUENCE"/>
    <property type="match status" value="1"/>
</dbReference>
<dbReference type="InterPro" id="IPR021047">
    <property type="entry name" value="Mannosyltransferase_CMT1"/>
</dbReference>
<dbReference type="PANTHER" id="PTHR34144:SF7">
    <property type="entry name" value="EXPORT PROTEIN (CAP59), PUTATIVE (AFU_ORTHOLOGUE AFUA_7G05020)-RELATED"/>
    <property type="match status" value="1"/>
</dbReference>
<feature type="region of interest" description="Disordered" evidence="1">
    <location>
        <begin position="488"/>
        <end position="537"/>
    </location>
</feature>
<dbReference type="EMBL" id="BNCQ01000035">
    <property type="protein sequence ID" value="GIM10711.1"/>
    <property type="molecule type" value="Genomic_DNA"/>
</dbReference>